<dbReference type="Proteomes" id="UP000003573">
    <property type="component" value="Unassembled WGS sequence"/>
</dbReference>
<dbReference type="InterPro" id="IPR016039">
    <property type="entry name" value="Thiolase-like"/>
</dbReference>
<dbReference type="InterPro" id="IPR014030">
    <property type="entry name" value="Ketoacyl_synth_N"/>
</dbReference>
<protein>
    <submittedName>
        <fullName evidence="4">Beta-ketoacyl synthase, C-terminal domain protein</fullName>
    </submittedName>
</protein>
<dbReference type="PROSITE" id="PS52004">
    <property type="entry name" value="KS3_2"/>
    <property type="match status" value="1"/>
</dbReference>
<evidence type="ECO:0000256" key="2">
    <source>
        <dbReference type="ARBA" id="ARBA00022553"/>
    </source>
</evidence>
<sequence>MDIENKDTKFRVFDKYSTGTAWGEGAGAVVLKPLDKALQDHDQIYAVIKGGAINNDGASNGITAPDQQAQTNLILKLGKGQILILVMLVILRHMAQVQC</sequence>
<keyword evidence="2" id="KW-0597">Phosphoprotein</keyword>
<dbReference type="AlphaFoldDB" id="G5JW26"/>
<proteinExistence type="predicted"/>
<dbReference type="PANTHER" id="PTHR43775">
    <property type="entry name" value="FATTY ACID SYNTHASE"/>
    <property type="match status" value="1"/>
</dbReference>
<gene>
    <name evidence="4" type="ORF">STRMA_1440</name>
</gene>
<dbReference type="GO" id="GO:0004312">
    <property type="term" value="F:fatty acid synthase activity"/>
    <property type="evidence" value="ECO:0007669"/>
    <property type="project" value="TreeGrafter"/>
</dbReference>
<dbReference type="SUPFAM" id="SSF53901">
    <property type="entry name" value="Thiolase-like"/>
    <property type="match status" value="1"/>
</dbReference>
<feature type="domain" description="Ketosynthase family 3 (KS3)" evidence="3">
    <location>
        <begin position="1"/>
        <end position="99"/>
    </location>
</feature>
<dbReference type="EMBL" id="AEUW02000001">
    <property type="protein sequence ID" value="EHJ52973.1"/>
    <property type="molecule type" value="Genomic_DNA"/>
</dbReference>
<evidence type="ECO:0000256" key="1">
    <source>
        <dbReference type="ARBA" id="ARBA00022450"/>
    </source>
</evidence>
<dbReference type="STRING" id="764298.STRMA_1440"/>
<dbReference type="GO" id="GO:0006633">
    <property type="term" value="P:fatty acid biosynthetic process"/>
    <property type="evidence" value="ECO:0007669"/>
    <property type="project" value="TreeGrafter"/>
</dbReference>
<dbReference type="eggNOG" id="COG3321">
    <property type="taxonomic scope" value="Bacteria"/>
</dbReference>
<dbReference type="InterPro" id="IPR050091">
    <property type="entry name" value="PKS_NRPS_Biosynth_Enz"/>
</dbReference>
<keyword evidence="5" id="KW-1185">Reference proteome</keyword>
<dbReference type="PANTHER" id="PTHR43775:SF37">
    <property type="entry name" value="SI:DKEY-61P9.11"/>
    <property type="match status" value="1"/>
</dbReference>
<dbReference type="Gene3D" id="3.40.47.10">
    <property type="match status" value="1"/>
</dbReference>
<evidence type="ECO:0000259" key="3">
    <source>
        <dbReference type="PROSITE" id="PS52004"/>
    </source>
</evidence>
<evidence type="ECO:0000313" key="4">
    <source>
        <dbReference type="EMBL" id="EHJ52973.1"/>
    </source>
</evidence>
<dbReference type="InterPro" id="IPR020841">
    <property type="entry name" value="PKS_Beta-ketoAc_synthase_dom"/>
</dbReference>
<accession>G5JW26</accession>
<reference evidence="4 5" key="1">
    <citation type="journal article" date="2014" name="Int. J. Syst. Evol. Microbiol.">
        <title>Phylogenomics and the dynamic genome evolution of the genus Streptococcus.</title>
        <authorList>
            <consortium name="The Broad Institute Genome Sequencing Platform"/>
            <person name="Richards V.P."/>
            <person name="Palmer S.R."/>
            <person name="Pavinski Bitar P.D."/>
            <person name="Qin X."/>
            <person name="Weinstock G.M."/>
            <person name="Highlander S.K."/>
            <person name="Town C.D."/>
            <person name="Burne R.A."/>
            <person name="Stanhope M.J."/>
        </authorList>
    </citation>
    <scope>NUCLEOTIDE SEQUENCE [LARGE SCALE GENOMIC DNA]</scope>
    <source>
        <strain evidence="4 5">NCTC 11558</strain>
    </source>
</reference>
<name>G5JW26_9STRE</name>
<keyword evidence="1" id="KW-0596">Phosphopantetheine</keyword>
<dbReference type="Pfam" id="PF00109">
    <property type="entry name" value="ketoacyl-synt"/>
    <property type="match status" value="1"/>
</dbReference>
<evidence type="ECO:0000313" key="5">
    <source>
        <dbReference type="Proteomes" id="UP000003573"/>
    </source>
</evidence>
<comment type="caution">
    <text evidence="4">The sequence shown here is derived from an EMBL/GenBank/DDBJ whole genome shotgun (WGS) entry which is preliminary data.</text>
</comment>
<organism evidence="4 5">
    <name type="scientific">Streptococcus macacae NCTC 11558</name>
    <dbReference type="NCBI Taxonomy" id="764298"/>
    <lineage>
        <taxon>Bacteria</taxon>
        <taxon>Bacillati</taxon>
        <taxon>Bacillota</taxon>
        <taxon>Bacilli</taxon>
        <taxon>Lactobacillales</taxon>
        <taxon>Streptococcaceae</taxon>
        <taxon>Streptococcus</taxon>
    </lineage>
</organism>